<dbReference type="InterPro" id="IPR008928">
    <property type="entry name" value="6-hairpin_glycosidase_sf"/>
</dbReference>
<keyword evidence="11" id="KW-1185">Reference proteome</keyword>
<dbReference type="Pfam" id="PF18666">
    <property type="entry name" value="CBM64"/>
    <property type="match status" value="1"/>
</dbReference>
<dbReference type="InterPro" id="IPR001956">
    <property type="entry name" value="CBM3"/>
</dbReference>
<evidence type="ECO:0000313" key="10">
    <source>
        <dbReference type="EMBL" id="MBL3654874.1"/>
    </source>
</evidence>
<dbReference type="EC" id="3.2.1.4" evidence="8"/>
<dbReference type="InterPro" id="IPR036966">
    <property type="entry name" value="CBM3_sf"/>
</dbReference>
<dbReference type="Pfam" id="PF00759">
    <property type="entry name" value="Glyco_hydro_9"/>
    <property type="match status" value="1"/>
</dbReference>
<dbReference type="PANTHER" id="PTHR22298">
    <property type="entry name" value="ENDO-1,4-BETA-GLUCANASE"/>
    <property type="match status" value="1"/>
</dbReference>
<dbReference type="InterPro" id="IPR003343">
    <property type="entry name" value="Big_2"/>
</dbReference>
<evidence type="ECO:0000256" key="4">
    <source>
        <dbReference type="ARBA" id="ARBA00023277"/>
    </source>
</evidence>
<dbReference type="Pfam" id="PF02368">
    <property type="entry name" value="Big_2"/>
    <property type="match status" value="1"/>
</dbReference>
<keyword evidence="3 8" id="KW-0136">Cellulose degradation</keyword>
<dbReference type="PROSITE" id="PS51172">
    <property type="entry name" value="CBM3"/>
    <property type="match status" value="1"/>
</dbReference>
<keyword evidence="5 7" id="KW-0326">Glycosidase</keyword>
<dbReference type="SUPFAM" id="SSF49384">
    <property type="entry name" value="Carbohydrate-binding domain"/>
    <property type="match status" value="1"/>
</dbReference>
<dbReference type="InterPro" id="IPR026444">
    <property type="entry name" value="Secre_tail"/>
</dbReference>
<comment type="catalytic activity">
    <reaction evidence="1 8">
        <text>Endohydrolysis of (1-&gt;4)-beta-D-glucosidic linkages in cellulose, lichenin and cereal beta-D-glucans.</text>
        <dbReference type="EC" id="3.2.1.4"/>
    </reaction>
</comment>
<dbReference type="InterPro" id="IPR041438">
    <property type="entry name" value="CBM64"/>
</dbReference>
<comment type="similarity">
    <text evidence="7 8">Belongs to the glycosyl hydrolase 9 (cellulase E) family.</text>
</comment>
<dbReference type="GO" id="GO:0030248">
    <property type="term" value="F:cellulose binding"/>
    <property type="evidence" value="ECO:0007669"/>
    <property type="project" value="InterPro"/>
</dbReference>
<feature type="active site" evidence="7">
    <location>
        <position position="468"/>
    </location>
</feature>
<gene>
    <name evidence="10" type="ORF">JL102_01930</name>
</gene>
<dbReference type="SUPFAM" id="SSF49373">
    <property type="entry name" value="Invasin/intimin cell-adhesion fragments"/>
    <property type="match status" value="1"/>
</dbReference>
<dbReference type="Gene3D" id="1.50.10.10">
    <property type="match status" value="1"/>
</dbReference>
<dbReference type="EMBL" id="JAESIY010000001">
    <property type="protein sequence ID" value="MBL3654874.1"/>
    <property type="molecule type" value="Genomic_DNA"/>
</dbReference>
<dbReference type="Pfam" id="PF18962">
    <property type="entry name" value="Por_Secre_tail"/>
    <property type="match status" value="1"/>
</dbReference>
<evidence type="ECO:0000256" key="5">
    <source>
        <dbReference type="ARBA" id="ARBA00023295"/>
    </source>
</evidence>
<feature type="domain" description="CBM3" evidence="9">
    <location>
        <begin position="501"/>
        <end position="661"/>
    </location>
</feature>
<dbReference type="InterPro" id="IPR012341">
    <property type="entry name" value="6hp_glycosidase-like_sf"/>
</dbReference>
<evidence type="ECO:0000259" key="9">
    <source>
        <dbReference type="PROSITE" id="PS51172"/>
    </source>
</evidence>
<keyword evidence="4 7" id="KW-0119">Carbohydrate metabolism</keyword>
<dbReference type="InterPro" id="IPR044060">
    <property type="entry name" value="Bacterial_rp_domain"/>
</dbReference>
<dbReference type="Pfam" id="PF18998">
    <property type="entry name" value="Flg_new_2"/>
    <property type="match status" value="1"/>
</dbReference>
<dbReference type="SUPFAM" id="SSF48208">
    <property type="entry name" value="Six-hairpin glycosidases"/>
    <property type="match status" value="1"/>
</dbReference>
<keyword evidence="6 7" id="KW-0624">Polysaccharide degradation</keyword>
<evidence type="ECO:0000256" key="8">
    <source>
        <dbReference type="RuleBase" id="RU361166"/>
    </source>
</evidence>
<dbReference type="GO" id="GO:0008810">
    <property type="term" value="F:cellulase activity"/>
    <property type="evidence" value="ECO:0007669"/>
    <property type="project" value="UniProtKB-EC"/>
</dbReference>
<dbReference type="AlphaFoldDB" id="A0A937F605"/>
<dbReference type="InterPro" id="IPR001701">
    <property type="entry name" value="Glyco_hydro_9"/>
</dbReference>
<dbReference type="PROSITE" id="PS00698">
    <property type="entry name" value="GH9_3"/>
    <property type="match status" value="1"/>
</dbReference>
<proteinExistence type="inferred from homology"/>
<keyword evidence="2 7" id="KW-0378">Hydrolase</keyword>
<evidence type="ECO:0000256" key="7">
    <source>
        <dbReference type="PROSITE-ProRule" id="PRU10060"/>
    </source>
</evidence>
<evidence type="ECO:0000256" key="2">
    <source>
        <dbReference type="ARBA" id="ARBA00022801"/>
    </source>
</evidence>
<dbReference type="InterPro" id="IPR033126">
    <property type="entry name" value="Glyco_hydro_9_Asp/Glu_AS"/>
</dbReference>
<comment type="caution">
    <text evidence="10">The sequence shown here is derived from an EMBL/GenBank/DDBJ whole genome shotgun (WGS) entry which is preliminary data.</text>
</comment>
<dbReference type="SMART" id="SM01067">
    <property type="entry name" value="CBM_3"/>
    <property type="match status" value="1"/>
</dbReference>
<evidence type="ECO:0000256" key="1">
    <source>
        <dbReference type="ARBA" id="ARBA00000966"/>
    </source>
</evidence>
<dbReference type="InterPro" id="IPR008965">
    <property type="entry name" value="CBM2/CBM3_carb-bd_dom_sf"/>
</dbReference>
<reference evidence="10" key="1">
    <citation type="submission" date="2021-01" db="EMBL/GenBank/DDBJ databases">
        <title>Fulvivirga kasyanovii gen. nov., sp nov., a novel member of the phylum Bacteroidetes isolated from seawater in a mussel farm.</title>
        <authorList>
            <person name="Zhao L.-H."/>
            <person name="Wang Z.-J."/>
        </authorList>
    </citation>
    <scope>NUCLEOTIDE SEQUENCE</scope>
    <source>
        <strain evidence="10">2943</strain>
    </source>
</reference>
<evidence type="ECO:0000256" key="3">
    <source>
        <dbReference type="ARBA" id="ARBA00023001"/>
    </source>
</evidence>
<evidence type="ECO:0000313" key="11">
    <source>
        <dbReference type="Proteomes" id="UP000659388"/>
    </source>
</evidence>
<dbReference type="Gene3D" id="2.60.40.1080">
    <property type="match status" value="1"/>
</dbReference>
<dbReference type="Proteomes" id="UP000659388">
    <property type="component" value="Unassembled WGS sequence"/>
</dbReference>
<dbReference type="RefSeq" id="WP_202241991.1">
    <property type="nucleotide sequence ID" value="NZ_JAESIY010000001.1"/>
</dbReference>
<dbReference type="SMART" id="SM00635">
    <property type="entry name" value="BID_2"/>
    <property type="match status" value="1"/>
</dbReference>
<sequence>MEVIFISQWKDIAFPKLNVKPQSIFLMRKLMTFILIYLVSIPMASAQYNYAEALQKSMLFYEAQQSGELNNNRLNWRDDSALDDGSDVGHDLTGGWYDAGDHVKFGFPMAFSATLLAWGGIEFEDGYVASGQMEYLKSNLRWANDYFIKCHTAPNELWGQVGNGGTDHAWWGSAEVMQMERPSYKIDASSPGSDLAGETAAAMAAASIIFQDDDPSYSSTLLSHAIELYDFADNYRGVYSDAITDAAGYYRSFSGYADELVWGAIWLYKATGDEAYLNKAISYYENLSNEGQSTIKSYKWGLAWDDKSYGCYILLAQITGDTEYKQDAERHLDYWTTGYDGDRITYTPGGLAYLDVWGALRYSLNTSFLALVYSPIATSSTKSSTYYDFAVSQMEYALGDNPRNSSYVCGFGNNFPENPHHRTAHGCWSNNQNGPPEFTRHTLYGALVGGPNNDDSYEDERSNYINNEVACDYNAGFSGVLAKFVDDFGGTALSNFPTPETPGEEFFTEAKLNAEGGTHTEYAVWIYNHTAWPSRIADSHTFRLFIDISEGVSAGYSASDYIVSTNNSGVATFTPLMAWDAGNNIYYTEVTLNSDIFLWPGGQGESRQEVQMRVRLPYDAPNSAWDPTNDWSYQGVNGSLSKSPNIPLYVDGELVFGDEPGPVDPVDVTGVTLSPNSTELRLNQSATLIATVAPANATNQGVSWSTSDNSVATVSSTGVVTGISEGTATITVTTDDGGYTATSEITVIDEEVEQFTVTTSTIGTGSVSLSPTGGTYDAGTMVTLTANPGSNYQFTGWSGDASGTTNPLTVTVNSDLVITASFEEITVPPLGCESYETISLPFDNDGSGDFCWVTSGNISFINSWNLDELTINGVDYTNTWSNSLPARIDGNYYIHYSASVAWAHAEFNGSSVAMINNDQMLIYPNPASEELRFKGITEYNLISIIDTSGKTIYEKQIDSSEELTIPLNGIKPGVYILKAQSAQKEIVKQFIIE</sequence>
<dbReference type="Gene3D" id="2.60.40.710">
    <property type="entry name" value="Endoglucanase-like"/>
    <property type="match status" value="1"/>
</dbReference>
<feature type="active site" evidence="7">
    <location>
        <position position="459"/>
    </location>
</feature>
<accession>A0A937F605</accession>
<dbReference type="GO" id="GO:0030245">
    <property type="term" value="P:cellulose catabolic process"/>
    <property type="evidence" value="ECO:0007669"/>
    <property type="project" value="UniProtKB-KW"/>
</dbReference>
<dbReference type="InterPro" id="IPR008964">
    <property type="entry name" value="Invasin/intimin_cell_adhesion"/>
</dbReference>
<dbReference type="NCBIfam" id="TIGR04183">
    <property type="entry name" value="Por_Secre_tail"/>
    <property type="match status" value="1"/>
</dbReference>
<evidence type="ECO:0000256" key="6">
    <source>
        <dbReference type="ARBA" id="ARBA00023326"/>
    </source>
</evidence>
<dbReference type="FunFam" id="1.50.10.10:FF:000020">
    <property type="entry name" value="Endoglucanase"/>
    <property type="match status" value="1"/>
</dbReference>
<protein>
    <recommendedName>
        <fullName evidence="8">Endoglucanase</fullName>
        <ecNumber evidence="8">3.2.1.4</ecNumber>
    </recommendedName>
</protein>
<organism evidence="10 11">
    <name type="scientific">Fulvivirga sediminis</name>
    <dbReference type="NCBI Taxonomy" id="2803949"/>
    <lineage>
        <taxon>Bacteria</taxon>
        <taxon>Pseudomonadati</taxon>
        <taxon>Bacteroidota</taxon>
        <taxon>Cytophagia</taxon>
        <taxon>Cytophagales</taxon>
        <taxon>Fulvivirgaceae</taxon>
        <taxon>Fulvivirga</taxon>
    </lineage>
</organism>
<name>A0A937F605_9BACT</name>